<dbReference type="GO" id="GO:0005975">
    <property type="term" value="P:carbohydrate metabolic process"/>
    <property type="evidence" value="ECO:0007669"/>
    <property type="project" value="InterPro"/>
</dbReference>
<dbReference type="EMBL" id="DSVQ01000009">
    <property type="protein sequence ID" value="HGT38497.1"/>
    <property type="molecule type" value="Genomic_DNA"/>
</dbReference>
<dbReference type="InterPro" id="IPR011330">
    <property type="entry name" value="Glyco_hydro/deAcase_b/a-brl"/>
</dbReference>
<keyword evidence="2" id="KW-0732">Signal</keyword>
<dbReference type="AlphaFoldDB" id="A0A7C4LM49"/>
<dbReference type="PROSITE" id="PS51677">
    <property type="entry name" value="NODB"/>
    <property type="match status" value="1"/>
</dbReference>
<name>A0A7C4LM49_9PLAN</name>
<organism evidence="4">
    <name type="scientific">Schlesneria paludicola</name>
    <dbReference type="NCBI Taxonomy" id="360056"/>
    <lineage>
        <taxon>Bacteria</taxon>
        <taxon>Pseudomonadati</taxon>
        <taxon>Planctomycetota</taxon>
        <taxon>Planctomycetia</taxon>
        <taxon>Planctomycetales</taxon>
        <taxon>Planctomycetaceae</taxon>
        <taxon>Schlesneria</taxon>
    </lineage>
</organism>
<dbReference type="SUPFAM" id="SSF88713">
    <property type="entry name" value="Glycoside hydrolase/deacetylase"/>
    <property type="match status" value="1"/>
</dbReference>
<evidence type="ECO:0000256" key="1">
    <source>
        <dbReference type="ARBA" id="ARBA00004613"/>
    </source>
</evidence>
<dbReference type="GO" id="GO:0005576">
    <property type="term" value="C:extracellular region"/>
    <property type="evidence" value="ECO:0007669"/>
    <property type="project" value="UniProtKB-SubCell"/>
</dbReference>
<sequence>MLQIAPSWRGLLILNYHRIGDSRHSPLDRELWSATTEDFDRQIRAVTRDFDVIGLNDLEDVLKSLRGRQVMITFDDGYLDNYTDAFAVLRTYRAPATFFITTGFLDRPQVPWWDEIAWMVRNSPLKELPDNRWTGMPIAFDEPDRSRAIKRLLNLYKRLDGARTRDFLEDVASLLQSGRCPDYVGHELWMTWPMLREMRQCGMTIGGHTVTHPVLANLSLADQQFEIGECRRRLVQELGEPIDAFSYPVGGRHSFTRETQAIVEQCGYRWGFTYQGGHVCRSRCDRWGLQRAAIETDIDFPLFRAILTLPQWFS</sequence>
<evidence type="ECO:0000313" key="4">
    <source>
        <dbReference type="EMBL" id="HGT38497.1"/>
    </source>
</evidence>
<dbReference type="InterPro" id="IPR002509">
    <property type="entry name" value="NODB_dom"/>
</dbReference>
<accession>A0A7C4LM49</accession>
<evidence type="ECO:0000256" key="2">
    <source>
        <dbReference type="ARBA" id="ARBA00022729"/>
    </source>
</evidence>
<dbReference type="Gene3D" id="3.20.20.370">
    <property type="entry name" value="Glycoside hydrolase/deacetylase"/>
    <property type="match status" value="1"/>
</dbReference>
<feature type="domain" description="NodB homology" evidence="3">
    <location>
        <begin position="68"/>
        <end position="314"/>
    </location>
</feature>
<evidence type="ECO:0000259" key="3">
    <source>
        <dbReference type="PROSITE" id="PS51677"/>
    </source>
</evidence>
<dbReference type="InterPro" id="IPR051398">
    <property type="entry name" value="Polysacch_Deacetylase"/>
</dbReference>
<protein>
    <submittedName>
        <fullName evidence="4">Polysaccharide deacetylase</fullName>
    </submittedName>
</protein>
<dbReference type="PANTHER" id="PTHR34216:SF3">
    <property type="entry name" value="POLY-BETA-1,6-N-ACETYL-D-GLUCOSAMINE N-DEACETYLASE"/>
    <property type="match status" value="1"/>
</dbReference>
<dbReference type="GO" id="GO:0016810">
    <property type="term" value="F:hydrolase activity, acting on carbon-nitrogen (but not peptide) bonds"/>
    <property type="evidence" value="ECO:0007669"/>
    <property type="project" value="InterPro"/>
</dbReference>
<dbReference type="Pfam" id="PF01522">
    <property type="entry name" value="Polysacc_deac_1"/>
    <property type="match status" value="2"/>
</dbReference>
<comment type="subcellular location">
    <subcellularLocation>
        <location evidence="1">Secreted</location>
    </subcellularLocation>
</comment>
<dbReference type="PANTHER" id="PTHR34216">
    <property type="match status" value="1"/>
</dbReference>
<gene>
    <name evidence="4" type="ORF">ENS64_04440</name>
</gene>
<reference evidence="4" key="1">
    <citation type="journal article" date="2020" name="mSystems">
        <title>Genome- and Community-Level Interaction Insights into Carbon Utilization and Element Cycling Functions of Hydrothermarchaeota in Hydrothermal Sediment.</title>
        <authorList>
            <person name="Zhou Z."/>
            <person name="Liu Y."/>
            <person name="Xu W."/>
            <person name="Pan J."/>
            <person name="Luo Z.H."/>
            <person name="Li M."/>
        </authorList>
    </citation>
    <scope>NUCLEOTIDE SEQUENCE [LARGE SCALE GENOMIC DNA]</scope>
    <source>
        <strain evidence="4">SpSt-508</strain>
    </source>
</reference>
<dbReference type="CDD" id="cd10918">
    <property type="entry name" value="CE4_NodB_like_5s_6s"/>
    <property type="match status" value="1"/>
</dbReference>
<comment type="caution">
    <text evidence="4">The sequence shown here is derived from an EMBL/GenBank/DDBJ whole genome shotgun (WGS) entry which is preliminary data.</text>
</comment>
<proteinExistence type="predicted"/>